<proteinExistence type="predicted"/>
<keyword evidence="1" id="KW-1133">Transmembrane helix</keyword>
<evidence type="ECO:0000313" key="2">
    <source>
        <dbReference type="EMBL" id="GAG87165.1"/>
    </source>
</evidence>
<organism evidence="2">
    <name type="scientific">marine sediment metagenome</name>
    <dbReference type="NCBI Taxonomy" id="412755"/>
    <lineage>
        <taxon>unclassified sequences</taxon>
        <taxon>metagenomes</taxon>
        <taxon>ecological metagenomes</taxon>
    </lineage>
</organism>
<gene>
    <name evidence="2" type="ORF">S01H4_30327</name>
</gene>
<dbReference type="EMBL" id="BART01015646">
    <property type="protein sequence ID" value="GAG87165.1"/>
    <property type="molecule type" value="Genomic_DNA"/>
</dbReference>
<name>X1AWM7_9ZZZZ</name>
<comment type="caution">
    <text evidence="2">The sequence shown here is derived from an EMBL/GenBank/DDBJ whole genome shotgun (WGS) entry which is preliminary data.</text>
</comment>
<feature type="non-terminal residue" evidence="2">
    <location>
        <position position="1"/>
    </location>
</feature>
<protein>
    <submittedName>
        <fullName evidence="2">Uncharacterized protein</fullName>
    </submittedName>
</protein>
<reference evidence="2" key="1">
    <citation type="journal article" date="2014" name="Front. Microbiol.">
        <title>High frequency of phylogenetically diverse reductive dehalogenase-homologous genes in deep subseafloor sedimentary metagenomes.</title>
        <authorList>
            <person name="Kawai M."/>
            <person name="Futagami T."/>
            <person name="Toyoda A."/>
            <person name="Takaki Y."/>
            <person name="Nishi S."/>
            <person name="Hori S."/>
            <person name="Arai W."/>
            <person name="Tsubouchi T."/>
            <person name="Morono Y."/>
            <person name="Uchiyama I."/>
            <person name="Ito T."/>
            <person name="Fujiyama A."/>
            <person name="Inagaki F."/>
            <person name="Takami H."/>
        </authorList>
    </citation>
    <scope>NUCLEOTIDE SEQUENCE</scope>
    <source>
        <strain evidence="2">Expedition CK06-06</strain>
    </source>
</reference>
<keyword evidence="1" id="KW-0812">Transmembrane</keyword>
<keyword evidence="1" id="KW-0472">Membrane</keyword>
<evidence type="ECO:0000256" key="1">
    <source>
        <dbReference type="SAM" id="Phobius"/>
    </source>
</evidence>
<feature type="transmembrane region" description="Helical" evidence="1">
    <location>
        <begin position="155"/>
        <end position="172"/>
    </location>
</feature>
<dbReference type="AlphaFoldDB" id="X1AWM7"/>
<sequence length="195" mass="21922">ITINIYPITTIPNWSTISTDGIIFRVEVINENIDSINNQNFTFTILPNTTFSVNENFAFLFIPNITAENWNFAEKWLECKDNLDAEGDKSRDFERGWQNCQNDLVEYEGENATSCKEELGVCLLNVQSKDIEITGKEDKITNLEGEKETTKNSKWFYGVIGIALGIGGLLVYQGKLGKGSAKDKSETEFNKGQQG</sequence>
<accession>X1AWM7</accession>